<dbReference type="SUPFAM" id="SSF55874">
    <property type="entry name" value="ATPase domain of HSP90 chaperone/DNA topoisomerase II/histidine kinase"/>
    <property type="match status" value="1"/>
</dbReference>
<dbReference type="PANTHER" id="PTHR43304:SF1">
    <property type="entry name" value="PAC DOMAIN-CONTAINING PROTEIN"/>
    <property type="match status" value="1"/>
</dbReference>
<reference evidence="15" key="1">
    <citation type="submission" date="2020-06" db="EMBL/GenBank/DDBJ databases">
        <title>Nostoc edaphicum CCNP1411 genome.</title>
        <authorList>
            <person name="Fidor A."/>
            <person name="Grabski M."/>
            <person name="Gawor J."/>
            <person name="Gromadka R."/>
            <person name="Wegrzyn G."/>
            <person name="Mazur-Marzec H."/>
        </authorList>
    </citation>
    <scope>NUCLEOTIDE SEQUENCE [LARGE SCALE GENOMIC DNA]</scope>
    <source>
        <strain evidence="15">CCNP1411</strain>
    </source>
</reference>
<dbReference type="Pfam" id="PF02518">
    <property type="entry name" value="HATPase_c"/>
    <property type="match status" value="1"/>
</dbReference>
<dbReference type="SUPFAM" id="SSF55785">
    <property type="entry name" value="PYP-like sensor domain (PAS domain)"/>
    <property type="match status" value="3"/>
</dbReference>
<evidence type="ECO:0000256" key="6">
    <source>
        <dbReference type="ARBA" id="ARBA00022777"/>
    </source>
</evidence>
<dbReference type="InterPro" id="IPR013656">
    <property type="entry name" value="PAS_4"/>
</dbReference>
<dbReference type="AlphaFoldDB" id="A0A7D7LDR2"/>
<dbReference type="InterPro" id="IPR029016">
    <property type="entry name" value="GAF-like_dom_sf"/>
</dbReference>
<dbReference type="Gene3D" id="3.30.450.40">
    <property type="match status" value="1"/>
</dbReference>
<feature type="coiled-coil region" evidence="8">
    <location>
        <begin position="150"/>
        <end position="177"/>
    </location>
</feature>
<evidence type="ECO:0000259" key="13">
    <source>
        <dbReference type="PROSITE" id="PS50113"/>
    </source>
</evidence>
<feature type="region of interest" description="Disordered" evidence="9">
    <location>
        <begin position="642"/>
        <end position="661"/>
    </location>
</feature>
<dbReference type="PROSITE" id="PS50046">
    <property type="entry name" value="PHYTOCHROME_2"/>
    <property type="match status" value="1"/>
</dbReference>
<dbReference type="Pfam" id="PF01590">
    <property type="entry name" value="GAF"/>
    <property type="match status" value="1"/>
</dbReference>
<dbReference type="KEGG" id="ned:HUN01_19125"/>
<dbReference type="InterPro" id="IPR000700">
    <property type="entry name" value="PAS-assoc_C"/>
</dbReference>
<evidence type="ECO:0000256" key="4">
    <source>
        <dbReference type="ARBA" id="ARBA00022553"/>
    </source>
</evidence>
<dbReference type="SUPFAM" id="SSF55781">
    <property type="entry name" value="GAF domain-like"/>
    <property type="match status" value="1"/>
</dbReference>
<keyword evidence="5" id="KW-0808">Transferase</keyword>
<dbReference type="PROSITE" id="PS50112">
    <property type="entry name" value="PAS"/>
    <property type="match status" value="1"/>
</dbReference>
<gene>
    <name evidence="14" type="ORF">HUN01_19125</name>
</gene>
<dbReference type="InterPro" id="IPR000014">
    <property type="entry name" value="PAS"/>
</dbReference>
<feature type="domain" description="Phytochrome chromophore attachment site" evidence="10">
    <location>
        <begin position="430"/>
        <end position="566"/>
    </location>
</feature>
<evidence type="ECO:0000256" key="2">
    <source>
        <dbReference type="ARBA" id="ARBA00006402"/>
    </source>
</evidence>
<evidence type="ECO:0000256" key="5">
    <source>
        <dbReference type="ARBA" id="ARBA00022679"/>
    </source>
</evidence>
<dbReference type="Gene3D" id="1.10.287.130">
    <property type="match status" value="1"/>
</dbReference>
<dbReference type="SMART" id="SM00065">
    <property type="entry name" value="GAF"/>
    <property type="match status" value="1"/>
</dbReference>
<keyword evidence="8" id="KW-0175">Coiled coil</keyword>
<dbReference type="InterPro" id="IPR036890">
    <property type="entry name" value="HATPase_C_sf"/>
</dbReference>
<feature type="domain" description="PAC" evidence="13">
    <location>
        <begin position="360"/>
        <end position="410"/>
    </location>
</feature>
<dbReference type="InterPro" id="IPR013655">
    <property type="entry name" value="PAS_fold_3"/>
</dbReference>
<evidence type="ECO:0000259" key="10">
    <source>
        <dbReference type="PROSITE" id="PS50046"/>
    </source>
</evidence>
<keyword evidence="6" id="KW-0418">Kinase</keyword>
<evidence type="ECO:0000256" key="9">
    <source>
        <dbReference type="SAM" id="MobiDB-lite"/>
    </source>
</evidence>
<dbReference type="Pfam" id="PF08448">
    <property type="entry name" value="PAS_4"/>
    <property type="match status" value="1"/>
</dbReference>
<evidence type="ECO:0000256" key="1">
    <source>
        <dbReference type="ARBA" id="ARBA00000085"/>
    </source>
</evidence>
<proteinExistence type="inferred from homology"/>
<dbReference type="InterPro" id="IPR016132">
    <property type="entry name" value="Phyto_chromo_attachment"/>
</dbReference>
<organism evidence="14 15">
    <name type="scientific">Nostoc edaphicum CCNP1411</name>
    <dbReference type="NCBI Taxonomy" id="1472755"/>
    <lineage>
        <taxon>Bacteria</taxon>
        <taxon>Bacillati</taxon>
        <taxon>Cyanobacteriota</taxon>
        <taxon>Cyanophyceae</taxon>
        <taxon>Nostocales</taxon>
        <taxon>Nostocaceae</taxon>
        <taxon>Nostoc</taxon>
    </lineage>
</organism>
<dbReference type="InterPro" id="IPR005467">
    <property type="entry name" value="His_kinase_dom"/>
</dbReference>
<dbReference type="InterPro" id="IPR003594">
    <property type="entry name" value="HATPase_dom"/>
</dbReference>
<dbReference type="PANTHER" id="PTHR43304">
    <property type="entry name" value="PHYTOCHROME-LIKE PROTEIN CPH1"/>
    <property type="match status" value="1"/>
</dbReference>
<keyword evidence="7" id="KW-0902">Two-component regulatory system</keyword>
<dbReference type="Pfam" id="PF08447">
    <property type="entry name" value="PAS_3"/>
    <property type="match status" value="1"/>
</dbReference>
<dbReference type="SMART" id="SM00387">
    <property type="entry name" value="HATPase_c"/>
    <property type="match status" value="1"/>
</dbReference>
<evidence type="ECO:0000313" key="14">
    <source>
        <dbReference type="EMBL" id="QMS89588.1"/>
    </source>
</evidence>
<dbReference type="SMART" id="SM00091">
    <property type="entry name" value="PAS"/>
    <property type="match status" value="2"/>
</dbReference>
<name>A0A7D7LDR2_9NOSO</name>
<dbReference type="InterPro" id="IPR052162">
    <property type="entry name" value="Sensor_kinase/Photoreceptor"/>
</dbReference>
<dbReference type="SMART" id="SM00086">
    <property type="entry name" value="PAC"/>
    <property type="match status" value="3"/>
</dbReference>
<feature type="domain" description="Histidine kinase" evidence="11">
    <location>
        <begin position="618"/>
        <end position="876"/>
    </location>
</feature>
<dbReference type="Gene3D" id="3.30.450.20">
    <property type="entry name" value="PAS domain"/>
    <property type="match status" value="3"/>
</dbReference>
<evidence type="ECO:0000256" key="7">
    <source>
        <dbReference type="ARBA" id="ARBA00023012"/>
    </source>
</evidence>
<evidence type="ECO:0000259" key="12">
    <source>
        <dbReference type="PROSITE" id="PS50112"/>
    </source>
</evidence>
<dbReference type="Proteomes" id="UP000514713">
    <property type="component" value="Chromosome"/>
</dbReference>
<keyword evidence="15" id="KW-1185">Reference proteome</keyword>
<evidence type="ECO:0000256" key="3">
    <source>
        <dbReference type="ARBA" id="ARBA00012438"/>
    </source>
</evidence>
<dbReference type="NCBIfam" id="TIGR00229">
    <property type="entry name" value="sensory_box"/>
    <property type="match status" value="2"/>
</dbReference>
<dbReference type="InterPro" id="IPR004358">
    <property type="entry name" value="Sig_transdc_His_kin-like_C"/>
</dbReference>
<dbReference type="EC" id="2.7.13.3" evidence="3"/>
<dbReference type="Gene3D" id="3.30.565.10">
    <property type="entry name" value="Histidine kinase-like ATPase, C-terminal domain"/>
    <property type="match status" value="1"/>
</dbReference>
<evidence type="ECO:0000259" key="11">
    <source>
        <dbReference type="PROSITE" id="PS50109"/>
    </source>
</evidence>
<dbReference type="CDD" id="cd00130">
    <property type="entry name" value="PAS"/>
    <property type="match status" value="2"/>
</dbReference>
<feature type="domain" description="PAS" evidence="12">
    <location>
        <begin position="308"/>
        <end position="335"/>
    </location>
</feature>
<dbReference type="RefSeq" id="WP_181927522.1">
    <property type="nucleotide sequence ID" value="NZ_CP054698.1"/>
</dbReference>
<evidence type="ECO:0000256" key="8">
    <source>
        <dbReference type="SAM" id="Coils"/>
    </source>
</evidence>
<dbReference type="CDD" id="cd00075">
    <property type="entry name" value="HATPase"/>
    <property type="match status" value="1"/>
</dbReference>
<dbReference type="GO" id="GO:0004673">
    <property type="term" value="F:protein histidine kinase activity"/>
    <property type="evidence" value="ECO:0007669"/>
    <property type="project" value="UniProtKB-EC"/>
</dbReference>
<accession>A0A7D7LDR2</accession>
<dbReference type="EMBL" id="CP054698">
    <property type="protein sequence ID" value="QMS89588.1"/>
    <property type="molecule type" value="Genomic_DNA"/>
</dbReference>
<evidence type="ECO:0000313" key="15">
    <source>
        <dbReference type="Proteomes" id="UP000514713"/>
    </source>
</evidence>
<dbReference type="PRINTS" id="PR00344">
    <property type="entry name" value="BCTRLSENSOR"/>
</dbReference>
<protein>
    <recommendedName>
        <fullName evidence="3">histidine kinase</fullName>
        <ecNumber evidence="3">2.7.13.3</ecNumber>
    </recommendedName>
</protein>
<dbReference type="InterPro" id="IPR003018">
    <property type="entry name" value="GAF"/>
</dbReference>
<sequence length="876" mass="97529">MAMIALNIMPIAYISKGLRVDEIVKSAYKPDFQPENITLLDTIAANLPGMIFQILQQQDGSVFIPYISFGCKYLYELEPEAIQADFQVLYKLIHPQDIKAFAESIAVCRTTFTPWHWEGRIITPSGKLKWIQGTSQPELQANGDFLWNGLAMDITDRKQAEEKLQESEARYKAILDAIPDLMFRISRDGEYLDLKSEGANVTLSREEIVGKHVQELLPSDVAAISQVAIAKTLDSGTLQTCEYQLPTPLGIRNYEARLVVSGEDEVLAIVRDITDQKQGEVALQNLAQKFAKAFSCSPDSITISTLQEGRFIEVNDSFVKLSGYERDEAIGKTSFELNLWVDDGDRLNLLQQLQGTGVVRNLEFEFRQKSGEIITTLLSAEVIDLDGIPSILAVHHDITERKQVEAQFRLCAQRDRLLAETLVRIRSSLNLEQILQTTVTEVRQFLQADRVFISLNNANLGIRTLAESVDPKYPSVSGWSTNDEAYLKEVRNLLKDNFVRVVEDITQMKVSPKVKAHCQKFQTQASLAVPIMLGDELFGALIANQCSGSRHWLPIEIDLLQQMSEQVAIAIQQSQICQKLAELNTNLEHQVEERTAQLQQKMQEVEKLHRVKDVVLHTVAHDLRTSVMGNLMVLKNLLNQGQGSKGAGEQGSRGAITASLSPLPPIPSAPLPLSHAQSPISNSQSSIPISRSIIERMIQGNDRQLTMINSLLEINSCEKQGLEIKLEPVQLSTLLGGTFAQLEPILTQNQATLKNLVPADLPLVMADGTRLQKVLANLITHGLQNNPPGLNFTLSATVERGMIRTQIQDDGVGMSKVECDRLFDLHVRDPQDCCSTSIGLKMYLCRKVIKAHGGEIGVISNRKRGLTFWFTLPLAT</sequence>
<dbReference type="InterPro" id="IPR001610">
    <property type="entry name" value="PAC"/>
</dbReference>
<comment type="catalytic activity">
    <reaction evidence="1">
        <text>ATP + protein L-histidine = ADP + protein N-phospho-L-histidine.</text>
        <dbReference type="EC" id="2.7.13.3"/>
    </reaction>
</comment>
<feature type="domain" description="PAC" evidence="13">
    <location>
        <begin position="115"/>
        <end position="166"/>
    </location>
</feature>
<comment type="similarity">
    <text evidence="2">In the N-terminal section; belongs to the phytochrome family.</text>
</comment>
<dbReference type="InterPro" id="IPR035965">
    <property type="entry name" value="PAS-like_dom_sf"/>
</dbReference>
<keyword evidence="4" id="KW-0597">Phosphoprotein</keyword>
<dbReference type="GO" id="GO:0000160">
    <property type="term" value="P:phosphorelay signal transduction system"/>
    <property type="evidence" value="ECO:0007669"/>
    <property type="project" value="UniProtKB-KW"/>
</dbReference>
<dbReference type="PROSITE" id="PS50109">
    <property type="entry name" value="HIS_KIN"/>
    <property type="match status" value="1"/>
</dbReference>
<dbReference type="PROSITE" id="PS50113">
    <property type="entry name" value="PAC"/>
    <property type="match status" value="2"/>
</dbReference>
<dbReference type="Pfam" id="PF13426">
    <property type="entry name" value="PAS_9"/>
    <property type="match status" value="1"/>
</dbReference>